<organism evidence="13 14">
    <name type="scientific">Cyphellophora attinorum</name>
    <dbReference type="NCBI Taxonomy" id="1664694"/>
    <lineage>
        <taxon>Eukaryota</taxon>
        <taxon>Fungi</taxon>
        <taxon>Dikarya</taxon>
        <taxon>Ascomycota</taxon>
        <taxon>Pezizomycotina</taxon>
        <taxon>Eurotiomycetes</taxon>
        <taxon>Chaetothyriomycetidae</taxon>
        <taxon>Chaetothyriales</taxon>
        <taxon>Cyphellophoraceae</taxon>
        <taxon>Cyphellophora</taxon>
    </lineage>
</organism>
<evidence type="ECO:0000256" key="9">
    <source>
        <dbReference type="SAM" id="MobiDB-lite"/>
    </source>
</evidence>
<dbReference type="GO" id="GO:0016020">
    <property type="term" value="C:membrane"/>
    <property type="evidence" value="ECO:0007669"/>
    <property type="project" value="UniProtKB-SubCell"/>
</dbReference>
<evidence type="ECO:0000256" key="6">
    <source>
        <dbReference type="ARBA" id="ARBA00022989"/>
    </source>
</evidence>
<keyword evidence="3" id="KW-0633">Potassium transport</keyword>
<feature type="transmembrane region" description="Helical" evidence="10">
    <location>
        <begin position="368"/>
        <end position="388"/>
    </location>
</feature>
<feature type="transmembrane region" description="Helical" evidence="10">
    <location>
        <begin position="132"/>
        <end position="153"/>
    </location>
</feature>
<feature type="transmembrane region" description="Helical" evidence="10">
    <location>
        <begin position="408"/>
        <end position="437"/>
    </location>
</feature>
<sequence length="823" mass="90616">MPTIQIADDVRVEGEPGTTFRTPRAATTQSAYTARRRGTNSSIGEGEDGIYNIRSRSSTHQLSRQFSRQGTTQDDDPGLRRESDYVHAKVYSGKVLALLAYQSIGVIYGDIGTSPLYVFSSTFSAPPSREDVIGALSLIIWSLIMMVTLKYVIIILRADNNGEGGTFSTYSLLSRYLNITNRDPREASLIEMKRYMSGDLETAGRQIRHGLESSKFARIILQVIGVLAVTMVMSDGLLTPAQSVLGAVQGIEVVAPNISKGTIIGVTDAILVVLFAIQPFGISKISLVFSPIIIIWLAFNAVFGAYNLAKYDAGVFKAFNPGEAFLFLIHHKEEGWRQLGGILLCFTGLEALFADLGAFSRRAIQLSWLLYTFPCILLAYIGQAAYIAVNPEAYSNPFFNAAPPGTVYPSLVIAILAAIVASQAIITATFQLVAQIMKLSFFPQIRVVHTSKTFHGQLYVPIVNIVMCIGTVLVASIYNNTTSLGNAYGTCVMFVTFFDTCMPYIVVFPFLVFALMDGAFLSSALTKVPEGAWFTITLSAVLASFLLLWRFGKEQQWFAEAEDRFPTSHFVKQNKDGTMSLSDRYSGTTVSSFQGLGIFFDKAGETTPMVFSQFVLKLTAIPEVSIFFHLRPLETPSISPDDRFTVSRLAIPNCYRVVVRYGYNDIIVTPDLAAVIYNQVRQFLLSEADLKKVSSPEQVITAQNPDAADKDQVIEVTAPNRVIDSTDPKDASLPAHAPSEADASDHAIIDHDPVSVETLDRAYEHKVLYIIGKEQMKITKGTRLVRGFLLSIFLWVRDNTRGKMANLKVPADKLVEVGFLKEI</sequence>
<feature type="transmembrane region" description="Helical" evidence="10">
    <location>
        <begin position="458"/>
        <end position="478"/>
    </location>
</feature>
<dbReference type="Pfam" id="PF02705">
    <property type="entry name" value="K_trans"/>
    <property type="match status" value="1"/>
</dbReference>
<evidence type="ECO:0000256" key="3">
    <source>
        <dbReference type="ARBA" id="ARBA00022538"/>
    </source>
</evidence>
<keyword evidence="5" id="KW-0630">Potassium</keyword>
<feature type="transmembrane region" description="Helical" evidence="10">
    <location>
        <begin position="336"/>
        <end position="356"/>
    </location>
</feature>
<dbReference type="InterPro" id="IPR053952">
    <property type="entry name" value="K_trans_C"/>
</dbReference>
<keyword evidence="8 10" id="KW-0472">Membrane</keyword>
<dbReference type="VEuPathDB" id="FungiDB:AB675_17"/>
<evidence type="ECO:0000256" key="1">
    <source>
        <dbReference type="ARBA" id="ARBA00004141"/>
    </source>
</evidence>
<keyword evidence="14" id="KW-1185">Reference proteome</keyword>
<comment type="subcellular location">
    <subcellularLocation>
        <location evidence="1">Membrane</location>
        <topology evidence="1">Multi-pass membrane protein</topology>
    </subcellularLocation>
</comment>
<dbReference type="OrthoDB" id="504708at2759"/>
<reference evidence="13 14" key="1">
    <citation type="submission" date="2015-06" db="EMBL/GenBank/DDBJ databases">
        <title>Draft genome of the ant-associated black yeast Phialophora attae CBS 131958.</title>
        <authorList>
            <person name="Moreno L.F."/>
            <person name="Stielow B.J."/>
            <person name="de Hoog S."/>
            <person name="Vicente V.A."/>
            <person name="Weiss V.A."/>
            <person name="de Vries M."/>
            <person name="Cruz L.M."/>
            <person name="Souza E.M."/>
        </authorList>
    </citation>
    <scope>NUCLEOTIDE SEQUENCE [LARGE SCALE GENOMIC DNA]</scope>
    <source>
        <strain evidence="13 14">CBS 131958</strain>
    </source>
</reference>
<evidence type="ECO:0000256" key="10">
    <source>
        <dbReference type="SAM" id="Phobius"/>
    </source>
</evidence>
<dbReference type="InterPro" id="IPR053951">
    <property type="entry name" value="K_trans_N"/>
</dbReference>
<evidence type="ECO:0000256" key="4">
    <source>
        <dbReference type="ARBA" id="ARBA00022692"/>
    </source>
</evidence>
<feature type="transmembrane region" description="Helical" evidence="10">
    <location>
        <begin position="532"/>
        <end position="551"/>
    </location>
</feature>
<dbReference type="PANTHER" id="PTHR30540">
    <property type="entry name" value="OSMOTIC STRESS POTASSIUM TRANSPORTER"/>
    <property type="match status" value="1"/>
</dbReference>
<evidence type="ECO:0000256" key="5">
    <source>
        <dbReference type="ARBA" id="ARBA00022958"/>
    </source>
</evidence>
<evidence type="ECO:0000313" key="13">
    <source>
        <dbReference type="EMBL" id="KPI34736.1"/>
    </source>
</evidence>
<dbReference type="STRING" id="1664694.A0A0N1NW10"/>
<feature type="region of interest" description="Disordered" evidence="9">
    <location>
        <begin position="723"/>
        <end position="744"/>
    </location>
</feature>
<feature type="transmembrane region" description="Helical" evidence="10">
    <location>
        <begin position="258"/>
        <end position="277"/>
    </location>
</feature>
<feature type="region of interest" description="Disordered" evidence="9">
    <location>
        <begin position="14"/>
        <end position="80"/>
    </location>
</feature>
<comment type="caution">
    <text evidence="13">The sequence shown here is derived from an EMBL/GenBank/DDBJ whole genome shotgun (WGS) entry which is preliminary data.</text>
</comment>
<feature type="transmembrane region" description="Helical" evidence="10">
    <location>
        <begin position="502"/>
        <end position="520"/>
    </location>
</feature>
<evidence type="ECO:0000313" key="14">
    <source>
        <dbReference type="Proteomes" id="UP000038010"/>
    </source>
</evidence>
<keyword evidence="2" id="KW-0813">Transport</keyword>
<keyword evidence="6 10" id="KW-1133">Transmembrane helix</keyword>
<dbReference type="NCBIfam" id="TIGR00794">
    <property type="entry name" value="kup"/>
    <property type="match status" value="1"/>
</dbReference>
<dbReference type="Proteomes" id="UP000038010">
    <property type="component" value="Unassembled WGS sequence"/>
</dbReference>
<keyword evidence="4 10" id="KW-0812">Transmembrane</keyword>
<feature type="transmembrane region" description="Helical" evidence="10">
    <location>
        <begin position="216"/>
        <end position="238"/>
    </location>
</feature>
<proteinExistence type="predicted"/>
<dbReference type="GO" id="GO:0015079">
    <property type="term" value="F:potassium ion transmembrane transporter activity"/>
    <property type="evidence" value="ECO:0007669"/>
    <property type="project" value="InterPro"/>
</dbReference>
<dbReference type="PANTHER" id="PTHR30540:SF83">
    <property type="entry name" value="K+ POTASSIUM TRANSPORTER"/>
    <property type="match status" value="1"/>
</dbReference>
<gene>
    <name evidence="13" type="ORF">AB675_17</name>
</gene>
<feature type="transmembrane region" description="Helical" evidence="10">
    <location>
        <begin position="289"/>
        <end position="309"/>
    </location>
</feature>
<feature type="compositionally biased region" description="Polar residues" evidence="9">
    <location>
        <begin position="19"/>
        <end position="32"/>
    </location>
</feature>
<evidence type="ECO:0000256" key="8">
    <source>
        <dbReference type="ARBA" id="ARBA00023136"/>
    </source>
</evidence>
<evidence type="ECO:0000259" key="11">
    <source>
        <dbReference type="Pfam" id="PF02705"/>
    </source>
</evidence>
<dbReference type="EMBL" id="LFJN01000051">
    <property type="protein sequence ID" value="KPI34736.1"/>
    <property type="molecule type" value="Genomic_DNA"/>
</dbReference>
<evidence type="ECO:0000256" key="2">
    <source>
        <dbReference type="ARBA" id="ARBA00022448"/>
    </source>
</evidence>
<dbReference type="InterPro" id="IPR003855">
    <property type="entry name" value="K+_transporter"/>
</dbReference>
<feature type="domain" description="K+ potassium transporter C-terminal" evidence="12">
    <location>
        <begin position="595"/>
        <end position="823"/>
    </location>
</feature>
<feature type="domain" description="K+ potassium transporter integral membrane" evidence="11">
    <location>
        <begin position="99"/>
        <end position="572"/>
    </location>
</feature>
<dbReference type="AlphaFoldDB" id="A0A0N1NW10"/>
<evidence type="ECO:0000256" key="7">
    <source>
        <dbReference type="ARBA" id="ARBA00023065"/>
    </source>
</evidence>
<keyword evidence="7" id="KW-0406">Ion transport</keyword>
<accession>A0A0N1NW10</accession>
<feature type="transmembrane region" description="Helical" evidence="10">
    <location>
        <begin position="95"/>
        <end position="120"/>
    </location>
</feature>
<dbReference type="Pfam" id="PF22776">
    <property type="entry name" value="K_trans_C"/>
    <property type="match status" value="1"/>
</dbReference>
<protein>
    <submittedName>
        <fullName evidence="13">Potassium transporter 5</fullName>
    </submittedName>
</protein>
<feature type="compositionally biased region" description="Polar residues" evidence="9">
    <location>
        <begin position="54"/>
        <end position="72"/>
    </location>
</feature>
<dbReference type="GeneID" id="28733487"/>
<dbReference type="RefSeq" id="XP_017994699.1">
    <property type="nucleotide sequence ID" value="XM_018141719.1"/>
</dbReference>
<name>A0A0N1NW10_9EURO</name>
<evidence type="ECO:0000259" key="12">
    <source>
        <dbReference type="Pfam" id="PF22776"/>
    </source>
</evidence>